<dbReference type="InterPro" id="IPR036390">
    <property type="entry name" value="WH_DNA-bd_sf"/>
</dbReference>
<keyword evidence="1" id="KW-0533">Nickel</keyword>
<gene>
    <name evidence="4" type="ORF">F7O84_07120</name>
</gene>
<feature type="domain" description="3H" evidence="2">
    <location>
        <begin position="73"/>
        <end position="168"/>
    </location>
</feature>
<keyword evidence="5" id="KW-1185">Reference proteome</keyword>
<dbReference type="AlphaFoldDB" id="A0A7V7QMZ5"/>
<dbReference type="InterPro" id="IPR004173">
    <property type="entry name" value="3H_domain"/>
</dbReference>
<dbReference type="OrthoDB" id="9792661at2"/>
<reference evidence="4 5" key="1">
    <citation type="submission" date="2019-09" db="EMBL/GenBank/DDBJ databases">
        <authorList>
            <person name="Valk L.C."/>
        </authorList>
    </citation>
    <scope>NUCLEOTIDE SEQUENCE [LARGE SCALE GENOMIC DNA]</scope>
    <source>
        <strain evidence="4">GalUA</strain>
    </source>
</reference>
<dbReference type="GO" id="GO:0046872">
    <property type="term" value="F:metal ion binding"/>
    <property type="evidence" value="ECO:0007669"/>
    <property type="project" value="UniProtKB-KW"/>
</dbReference>
<sequence length="169" mass="18930">MDVEKRREQILTTLQQLKTPVSGDALSKQLGVSRQIIVQDIAVLKARNYNILSTNRGYLLFPDSPMNVSRVFTVSHDTSQIKEELYCIVDCGGFIRNVMVKHEVYGNITADLNIASRRDVDKFVNKVETSKAVPLKTLGGDIHSHTVEADNESILDEIEKQLDALGFLI</sequence>
<dbReference type="Gene3D" id="3.30.1340.20">
    <property type="entry name" value="3H domain"/>
    <property type="match status" value="1"/>
</dbReference>
<dbReference type="EMBL" id="WAGX01000004">
    <property type="protein sequence ID" value="KAB1440140.1"/>
    <property type="molecule type" value="Genomic_DNA"/>
</dbReference>
<evidence type="ECO:0000313" key="5">
    <source>
        <dbReference type="Proteomes" id="UP000461768"/>
    </source>
</evidence>
<dbReference type="Proteomes" id="UP000461768">
    <property type="component" value="Unassembled WGS sequence"/>
</dbReference>
<feature type="binding site" evidence="1">
    <location>
        <position position="76"/>
    </location>
    <ligand>
        <name>Ni(2+)</name>
        <dbReference type="ChEBI" id="CHEBI:49786"/>
    </ligand>
</feature>
<evidence type="ECO:0000259" key="3">
    <source>
        <dbReference type="Pfam" id="PF08279"/>
    </source>
</evidence>
<evidence type="ECO:0000256" key="1">
    <source>
        <dbReference type="PIRSR" id="PIRSR037847-1"/>
    </source>
</evidence>
<dbReference type="PANTHER" id="PTHR40068">
    <property type="entry name" value="TRANSCRIPTION REPRESSOR NIAR-RELATED"/>
    <property type="match status" value="1"/>
</dbReference>
<dbReference type="RefSeq" id="WP_151143516.1">
    <property type="nucleotide sequence ID" value="NZ_WAGX01000004.1"/>
</dbReference>
<dbReference type="Pfam" id="PF02829">
    <property type="entry name" value="3H"/>
    <property type="match status" value="1"/>
</dbReference>
<comment type="caution">
    <text evidence="4">The sequence shown here is derived from an EMBL/GenBank/DDBJ whole genome shotgun (WGS) entry which is preliminary data.</text>
</comment>
<reference evidence="4 5" key="2">
    <citation type="submission" date="2020-02" db="EMBL/GenBank/DDBJ databases">
        <title>Candidatus Galacturonibacter soehngenii shows hetero-acetogenic catabolism of galacturonic acid but lacks a canonical carbon monoxide dehydrogenase/acetyl-CoA synthase complex.</title>
        <authorList>
            <person name="Diender M."/>
            <person name="Stouten G.R."/>
            <person name="Petersen J.F."/>
            <person name="Nielsen P.H."/>
            <person name="Dueholm M.S."/>
            <person name="Pronk J.T."/>
            <person name="Van Loosdrecht M.C.M."/>
        </authorList>
    </citation>
    <scope>NUCLEOTIDE SEQUENCE [LARGE SCALE GENOMIC DNA]</scope>
    <source>
        <strain evidence="4">GalUA</strain>
    </source>
</reference>
<organism evidence="4 5">
    <name type="scientific">Candidatus Galacturonatibacter soehngenii</name>
    <dbReference type="NCBI Taxonomy" id="2307010"/>
    <lineage>
        <taxon>Bacteria</taxon>
        <taxon>Bacillati</taxon>
        <taxon>Bacillota</taxon>
        <taxon>Clostridia</taxon>
        <taxon>Lachnospirales</taxon>
        <taxon>Lachnospiraceae</taxon>
        <taxon>Candidatus Galacturonatibacter</taxon>
    </lineage>
</organism>
<dbReference type="InterPro" id="IPR026043">
    <property type="entry name" value="NadR"/>
</dbReference>
<dbReference type="PIRSF" id="PIRSF037847">
    <property type="entry name" value="NiaR"/>
    <property type="match status" value="1"/>
</dbReference>
<dbReference type="InterPro" id="IPR013196">
    <property type="entry name" value="HTH_11"/>
</dbReference>
<keyword evidence="1" id="KW-0479">Metal-binding</keyword>
<dbReference type="SUPFAM" id="SSF75500">
    <property type="entry name" value="Putative transcriptional regulator TM1602, C-terminal domain"/>
    <property type="match status" value="1"/>
</dbReference>
<dbReference type="InterPro" id="IPR036388">
    <property type="entry name" value="WH-like_DNA-bd_sf"/>
</dbReference>
<dbReference type="Gene3D" id="1.10.10.10">
    <property type="entry name" value="Winged helix-like DNA-binding domain superfamily/Winged helix DNA-binding domain"/>
    <property type="match status" value="1"/>
</dbReference>
<protein>
    <submittedName>
        <fullName evidence="4">Transcription repressor NadR</fullName>
    </submittedName>
</protein>
<feature type="binding site" evidence="1">
    <location>
        <position position="143"/>
    </location>
    <ligand>
        <name>Ni(2+)</name>
        <dbReference type="ChEBI" id="CHEBI:49786"/>
    </ligand>
</feature>
<feature type="binding site" evidence="1">
    <location>
        <position position="145"/>
    </location>
    <ligand>
        <name>Ni(2+)</name>
        <dbReference type="ChEBI" id="CHEBI:49786"/>
    </ligand>
</feature>
<name>A0A7V7QMZ5_9FIRM</name>
<dbReference type="PANTHER" id="PTHR40068:SF1">
    <property type="entry name" value="TRANSCRIPTION REPRESSOR NIAR-RELATED"/>
    <property type="match status" value="1"/>
</dbReference>
<dbReference type="Pfam" id="PF08279">
    <property type="entry name" value="HTH_11"/>
    <property type="match status" value="1"/>
</dbReference>
<proteinExistence type="predicted"/>
<evidence type="ECO:0000259" key="2">
    <source>
        <dbReference type="Pfam" id="PF02829"/>
    </source>
</evidence>
<feature type="binding site" evidence="1">
    <location>
        <position position="84"/>
    </location>
    <ligand>
        <name>Ni(2+)</name>
        <dbReference type="ChEBI" id="CHEBI:49786"/>
    </ligand>
</feature>
<accession>A0A7V7QMZ5</accession>
<evidence type="ECO:0000313" key="4">
    <source>
        <dbReference type="EMBL" id="KAB1440140.1"/>
    </source>
</evidence>
<dbReference type="SUPFAM" id="SSF46785">
    <property type="entry name" value="Winged helix' DNA-binding domain"/>
    <property type="match status" value="1"/>
</dbReference>
<dbReference type="InterPro" id="IPR035922">
    <property type="entry name" value="3H_dom_sf"/>
</dbReference>
<feature type="domain" description="Helix-turn-helix type 11" evidence="3">
    <location>
        <begin position="6"/>
        <end position="58"/>
    </location>
</feature>